<dbReference type="GO" id="GO:0052621">
    <property type="term" value="F:diguanylate cyclase activity"/>
    <property type="evidence" value="ECO:0007669"/>
    <property type="project" value="UniProtKB-EC"/>
</dbReference>
<comment type="cofactor">
    <cofactor evidence="1">
        <name>Mg(2+)</name>
        <dbReference type="ChEBI" id="CHEBI:18420"/>
    </cofactor>
</comment>
<feature type="domain" description="GGDEF" evidence="3">
    <location>
        <begin position="167"/>
        <end position="296"/>
    </location>
</feature>
<dbReference type="SMART" id="SM00267">
    <property type="entry name" value="GGDEF"/>
    <property type="match status" value="1"/>
</dbReference>
<dbReference type="FunFam" id="3.30.70.270:FF:000001">
    <property type="entry name" value="Diguanylate cyclase domain protein"/>
    <property type="match status" value="1"/>
</dbReference>
<dbReference type="InterPro" id="IPR000160">
    <property type="entry name" value="GGDEF_dom"/>
</dbReference>
<dbReference type="InterPro" id="IPR050469">
    <property type="entry name" value="Diguanylate_Cyclase"/>
</dbReference>
<dbReference type="SUPFAM" id="SSF55073">
    <property type="entry name" value="Nucleotide cyclase"/>
    <property type="match status" value="1"/>
</dbReference>
<name>A0A094JXN8_9GAMM</name>
<evidence type="ECO:0000313" key="4">
    <source>
        <dbReference type="EMBL" id="KFZ37206.1"/>
    </source>
</evidence>
<dbReference type="GO" id="GO:1902201">
    <property type="term" value="P:negative regulation of bacterial-type flagellum-dependent cell motility"/>
    <property type="evidence" value="ECO:0007669"/>
    <property type="project" value="TreeGrafter"/>
</dbReference>
<evidence type="ECO:0000313" key="5">
    <source>
        <dbReference type="Proteomes" id="UP000029264"/>
    </source>
</evidence>
<gene>
    <name evidence="4" type="ORF">HR45_12420</name>
</gene>
<comment type="caution">
    <text evidence="4">The sequence shown here is derived from an EMBL/GenBank/DDBJ whole genome shotgun (WGS) entry which is preliminary data.</text>
</comment>
<dbReference type="EC" id="2.7.7.65" evidence="2"/>
<organism evidence="4 5">
    <name type="scientific">Shewanella mangrovi</name>
    <dbReference type="NCBI Taxonomy" id="1515746"/>
    <lineage>
        <taxon>Bacteria</taxon>
        <taxon>Pseudomonadati</taxon>
        <taxon>Pseudomonadota</taxon>
        <taxon>Gammaproteobacteria</taxon>
        <taxon>Alteromonadales</taxon>
        <taxon>Shewanellaceae</taxon>
        <taxon>Shewanella</taxon>
    </lineage>
</organism>
<dbReference type="OrthoDB" id="9812260at2"/>
<dbReference type="NCBIfam" id="TIGR00254">
    <property type="entry name" value="GGDEF"/>
    <property type="match status" value="1"/>
</dbReference>
<evidence type="ECO:0000259" key="3">
    <source>
        <dbReference type="PROSITE" id="PS50887"/>
    </source>
</evidence>
<protein>
    <recommendedName>
        <fullName evidence="2">diguanylate cyclase</fullName>
        <ecNumber evidence="2">2.7.7.65</ecNumber>
    </recommendedName>
</protein>
<dbReference type="GO" id="GO:0043709">
    <property type="term" value="P:cell adhesion involved in single-species biofilm formation"/>
    <property type="evidence" value="ECO:0007669"/>
    <property type="project" value="TreeGrafter"/>
</dbReference>
<accession>A0A094JXN8</accession>
<dbReference type="PANTHER" id="PTHR45138">
    <property type="entry name" value="REGULATORY COMPONENTS OF SENSORY TRANSDUCTION SYSTEM"/>
    <property type="match status" value="1"/>
</dbReference>
<dbReference type="EMBL" id="JPEO01000008">
    <property type="protein sequence ID" value="KFZ37206.1"/>
    <property type="molecule type" value="Genomic_DNA"/>
</dbReference>
<dbReference type="InterPro" id="IPR029787">
    <property type="entry name" value="Nucleotide_cyclase"/>
</dbReference>
<dbReference type="PANTHER" id="PTHR45138:SF6">
    <property type="entry name" value="DIGUANYLATE CYCLASE DGCN"/>
    <property type="match status" value="1"/>
</dbReference>
<dbReference type="Gene3D" id="3.30.70.270">
    <property type="match status" value="1"/>
</dbReference>
<dbReference type="GO" id="GO:0005886">
    <property type="term" value="C:plasma membrane"/>
    <property type="evidence" value="ECO:0007669"/>
    <property type="project" value="TreeGrafter"/>
</dbReference>
<dbReference type="InterPro" id="IPR043128">
    <property type="entry name" value="Rev_trsase/Diguanyl_cyclase"/>
</dbReference>
<dbReference type="AlphaFoldDB" id="A0A094JXN8"/>
<proteinExistence type="predicted"/>
<evidence type="ECO:0000256" key="2">
    <source>
        <dbReference type="ARBA" id="ARBA00012528"/>
    </source>
</evidence>
<sequence>MDFLHTAEGYADTYYWQEKPISSKKKPLDMLALLQRLHASLDPRTVFASYGKQLQSALPLYGVTLHDHDTPLKWGRTKGIKLTRTVLLNDVTVQLDYFLSMPLNISETVQLDSIEPLLSQPLANAYRHQKVAEQAMLDSLTGLGNRFFFNQALKNATARAERAKATHQVSLLILDLDNFKQLNDSKGHREGDKALMLFADIVRNSIRSADQAFRLGGDEFVIIAEGKSDSAHLIAERILQQTADDIFLQSNKVSCSIGISLFDKQTSSDEQLFEQADNALYRAKSGGRNRYCLAARQ</sequence>
<dbReference type="Pfam" id="PF00990">
    <property type="entry name" value="GGDEF"/>
    <property type="match status" value="1"/>
</dbReference>
<dbReference type="eggNOG" id="COG2199">
    <property type="taxonomic scope" value="Bacteria"/>
</dbReference>
<dbReference type="RefSeq" id="WP_037443292.1">
    <property type="nucleotide sequence ID" value="NZ_JPEO01000008.1"/>
</dbReference>
<dbReference type="PROSITE" id="PS50887">
    <property type="entry name" value="GGDEF"/>
    <property type="match status" value="1"/>
</dbReference>
<dbReference type="Proteomes" id="UP000029264">
    <property type="component" value="Unassembled WGS sequence"/>
</dbReference>
<keyword evidence="5" id="KW-1185">Reference proteome</keyword>
<reference evidence="4 5" key="1">
    <citation type="submission" date="2014-06" db="EMBL/GenBank/DDBJ databases">
        <title>Shewanella sp. YQH10.</title>
        <authorList>
            <person name="Liu Y."/>
            <person name="Zeng R."/>
        </authorList>
    </citation>
    <scope>NUCLEOTIDE SEQUENCE [LARGE SCALE GENOMIC DNA]</scope>
    <source>
        <strain evidence="4 5">YQH10</strain>
    </source>
</reference>
<dbReference type="STRING" id="1515746.HR45_12420"/>
<dbReference type="CDD" id="cd01949">
    <property type="entry name" value="GGDEF"/>
    <property type="match status" value="1"/>
</dbReference>
<evidence type="ECO:0000256" key="1">
    <source>
        <dbReference type="ARBA" id="ARBA00001946"/>
    </source>
</evidence>